<evidence type="ECO:0000256" key="2">
    <source>
        <dbReference type="SAM" id="MobiDB-lite"/>
    </source>
</evidence>
<dbReference type="AlphaFoldDB" id="A0A5J9U5U8"/>
<dbReference type="Gramene" id="TVU18955">
    <property type="protein sequence ID" value="TVU18955"/>
    <property type="gene ID" value="EJB05_35078"/>
</dbReference>
<feature type="region of interest" description="Disordered" evidence="2">
    <location>
        <begin position="1"/>
        <end position="20"/>
    </location>
</feature>
<keyword evidence="1" id="KW-0040">ANK repeat</keyword>
<dbReference type="SUPFAM" id="SSF48452">
    <property type="entry name" value="TPR-like"/>
    <property type="match status" value="1"/>
</dbReference>
<dbReference type="Gene3D" id="1.25.40.20">
    <property type="entry name" value="Ankyrin repeat-containing domain"/>
    <property type="match status" value="1"/>
</dbReference>
<feature type="domain" description="Serine/threonine-protein kinase BSK1-like TPR repeats" evidence="3">
    <location>
        <begin position="374"/>
        <end position="446"/>
    </location>
</feature>
<dbReference type="Pfam" id="PF00023">
    <property type="entry name" value="Ank"/>
    <property type="match status" value="1"/>
</dbReference>
<accession>A0A5J9U5U8</accession>
<feature type="repeat" description="ANK" evidence="1">
    <location>
        <begin position="146"/>
        <end position="178"/>
    </location>
</feature>
<comment type="caution">
    <text evidence="4">The sequence shown here is derived from an EMBL/GenBank/DDBJ whole genome shotgun (WGS) entry which is preliminary data.</text>
</comment>
<dbReference type="PANTHER" id="PTHR46224:SF10">
    <property type="entry name" value="OS01G0189100 PROTEIN"/>
    <property type="match status" value="1"/>
</dbReference>
<organism evidence="4 5">
    <name type="scientific">Eragrostis curvula</name>
    <name type="common">weeping love grass</name>
    <dbReference type="NCBI Taxonomy" id="38414"/>
    <lineage>
        <taxon>Eukaryota</taxon>
        <taxon>Viridiplantae</taxon>
        <taxon>Streptophyta</taxon>
        <taxon>Embryophyta</taxon>
        <taxon>Tracheophyta</taxon>
        <taxon>Spermatophyta</taxon>
        <taxon>Magnoliopsida</taxon>
        <taxon>Liliopsida</taxon>
        <taxon>Poales</taxon>
        <taxon>Poaceae</taxon>
        <taxon>PACMAD clade</taxon>
        <taxon>Chloridoideae</taxon>
        <taxon>Eragrostideae</taxon>
        <taxon>Eragrostidinae</taxon>
        <taxon>Eragrostis</taxon>
    </lineage>
</organism>
<evidence type="ECO:0000256" key="1">
    <source>
        <dbReference type="PROSITE-ProRule" id="PRU00023"/>
    </source>
</evidence>
<gene>
    <name evidence="4" type="ORF">EJB05_35078</name>
</gene>
<keyword evidence="5" id="KW-1185">Reference proteome</keyword>
<dbReference type="PROSITE" id="PS50297">
    <property type="entry name" value="ANK_REP_REGION"/>
    <property type="match status" value="2"/>
</dbReference>
<dbReference type="InterPro" id="IPR058209">
    <property type="entry name" value="TPR_BSK1_C"/>
</dbReference>
<dbReference type="SUPFAM" id="SSF48403">
    <property type="entry name" value="Ankyrin repeat"/>
    <property type="match status" value="1"/>
</dbReference>
<feature type="compositionally biased region" description="Basic residues" evidence="2">
    <location>
        <begin position="1"/>
        <end position="11"/>
    </location>
</feature>
<feature type="repeat" description="ANK" evidence="1">
    <location>
        <begin position="214"/>
        <end position="247"/>
    </location>
</feature>
<dbReference type="Gene3D" id="1.25.40.10">
    <property type="entry name" value="Tetratricopeptide repeat domain"/>
    <property type="match status" value="1"/>
</dbReference>
<evidence type="ECO:0000313" key="4">
    <source>
        <dbReference type="EMBL" id="TVU18955.1"/>
    </source>
</evidence>
<dbReference type="InterPro" id="IPR002110">
    <property type="entry name" value="Ankyrin_rpt"/>
</dbReference>
<dbReference type="PANTHER" id="PTHR46224">
    <property type="entry name" value="ANKYRIN REPEAT FAMILY PROTEIN"/>
    <property type="match status" value="1"/>
</dbReference>
<dbReference type="OrthoDB" id="600336at2759"/>
<feature type="repeat" description="ANK" evidence="1">
    <location>
        <begin position="113"/>
        <end position="145"/>
    </location>
</feature>
<dbReference type="InterPro" id="IPR011990">
    <property type="entry name" value="TPR-like_helical_dom_sf"/>
</dbReference>
<dbReference type="Pfam" id="PF12796">
    <property type="entry name" value="Ank_2"/>
    <property type="match status" value="2"/>
</dbReference>
<name>A0A5J9U5U8_9POAL</name>
<dbReference type="InterPro" id="IPR036770">
    <property type="entry name" value="Ankyrin_rpt-contain_sf"/>
</dbReference>
<proteinExistence type="predicted"/>
<sequence>MDARGRGRRPAGRGESGRSMDAPFIYRRSSVDGNSEDALLKAALDGDLGRVKGIVNSLIRGNVDRAAVLSFNKDGIGLLHCAACQGHLEICKYLVEELGGDPNMAVPERCPLQGMTPFMASAQSGDVSTVRYFLDHGGDVMKADEKGRTVLHYAVCTGSCKVTEFLLSKGIPVDIDCGRGTPLYHAATNEQDKTLKILLDHHANAGADVNGKGSLASPLVFATDRGGYTDFIKLLLKAGANPNIPDDMRIEFCQLGWLPAPNLGQPTRVRLPPPHQGADMVVFGSPPCGRARGSWAACVRASEARPSRLRWALGRFPIELAAERECREEVEMLFPLTSPLPTISDWSIDGIISHVKFQSTKPLDKGLLERRIAMLKSQANLAFRQKEYEMASKLYSIVIDSKPDATLYSNRSLCKLKMGDGEGSLSDAYQCRMMRPDWAKACYRQAAAHMLLKEYKQASDALLDAQKLDPGNDEIERELRKAMELMKISSDEDQQ</sequence>
<dbReference type="Pfam" id="PF25575">
    <property type="entry name" value="TPR_BSK1_C"/>
    <property type="match status" value="1"/>
</dbReference>
<dbReference type="PROSITE" id="PS50088">
    <property type="entry name" value="ANK_REPEAT"/>
    <property type="match status" value="3"/>
</dbReference>
<dbReference type="EMBL" id="RWGY01000029">
    <property type="protein sequence ID" value="TVU18955.1"/>
    <property type="molecule type" value="Genomic_DNA"/>
</dbReference>
<dbReference type="Proteomes" id="UP000324897">
    <property type="component" value="Chromosome 7"/>
</dbReference>
<dbReference type="InterPro" id="IPR019734">
    <property type="entry name" value="TPR_rpt"/>
</dbReference>
<evidence type="ECO:0000259" key="3">
    <source>
        <dbReference type="Pfam" id="PF25575"/>
    </source>
</evidence>
<reference evidence="4 5" key="1">
    <citation type="journal article" date="2019" name="Sci. Rep.">
        <title>A high-quality genome of Eragrostis curvula grass provides insights into Poaceae evolution and supports new strategies to enhance forage quality.</title>
        <authorList>
            <person name="Carballo J."/>
            <person name="Santos B.A.C.M."/>
            <person name="Zappacosta D."/>
            <person name="Garbus I."/>
            <person name="Selva J.P."/>
            <person name="Gallo C.A."/>
            <person name="Diaz A."/>
            <person name="Albertini E."/>
            <person name="Caccamo M."/>
            <person name="Echenique V."/>
        </authorList>
    </citation>
    <scope>NUCLEOTIDE SEQUENCE [LARGE SCALE GENOMIC DNA]</scope>
    <source>
        <strain evidence="5">cv. Victoria</strain>
        <tissue evidence="4">Leaf</tissue>
    </source>
</reference>
<evidence type="ECO:0000313" key="5">
    <source>
        <dbReference type="Proteomes" id="UP000324897"/>
    </source>
</evidence>
<dbReference type="InterPro" id="IPR051616">
    <property type="entry name" value="Cul2-RING_E3_ligase_SR"/>
</dbReference>
<dbReference type="SMART" id="SM00248">
    <property type="entry name" value="ANK"/>
    <property type="match status" value="5"/>
</dbReference>
<protein>
    <recommendedName>
        <fullName evidence="3">Serine/threonine-protein kinase BSK1-like TPR repeats domain-containing protein</fullName>
    </recommendedName>
</protein>
<dbReference type="SMART" id="SM00028">
    <property type="entry name" value="TPR"/>
    <property type="match status" value="2"/>
</dbReference>